<feature type="non-terminal residue" evidence="1">
    <location>
        <position position="1"/>
    </location>
</feature>
<dbReference type="EMBL" id="KN881645">
    <property type="protein sequence ID" value="KIY52162.1"/>
    <property type="molecule type" value="Genomic_DNA"/>
</dbReference>
<name>A0A0D7AKQ0_9AGAR</name>
<sequence length="202" mass="22686">LPLAHLESLKFKANQIIESIHMLRWMIEGGNMPFMPAWPDILTKYNVLLSQTHTFSNSLVNPLPSASFSLPAAISGNVYRNIALHPGAHINDAQMDNEVAPLLRNQQTIDVINAENNTVRRLCERLITRGSAGVHAGAGAPEFGRKPEYSDVLQECAEIRSAHDQRAERAARAVAMLKDKFEWKQRVEVEVEEPEELDWVPQ</sequence>
<dbReference type="Proteomes" id="UP000054144">
    <property type="component" value="Unassembled WGS sequence"/>
</dbReference>
<dbReference type="Gene3D" id="1.20.58.1710">
    <property type="match status" value="1"/>
</dbReference>
<evidence type="ECO:0008006" key="3">
    <source>
        <dbReference type="Google" id="ProtNLM"/>
    </source>
</evidence>
<dbReference type="AlphaFoldDB" id="A0A0D7AKQ0"/>
<evidence type="ECO:0000313" key="1">
    <source>
        <dbReference type="EMBL" id="KIY52162.1"/>
    </source>
</evidence>
<proteinExistence type="predicted"/>
<gene>
    <name evidence="1" type="ORF">FISHEDRAFT_14731</name>
</gene>
<feature type="non-terminal residue" evidence="1">
    <location>
        <position position="202"/>
    </location>
</feature>
<organism evidence="1 2">
    <name type="scientific">Fistulina hepatica ATCC 64428</name>
    <dbReference type="NCBI Taxonomy" id="1128425"/>
    <lineage>
        <taxon>Eukaryota</taxon>
        <taxon>Fungi</taxon>
        <taxon>Dikarya</taxon>
        <taxon>Basidiomycota</taxon>
        <taxon>Agaricomycotina</taxon>
        <taxon>Agaricomycetes</taxon>
        <taxon>Agaricomycetidae</taxon>
        <taxon>Agaricales</taxon>
        <taxon>Fistulinaceae</taxon>
        <taxon>Fistulina</taxon>
    </lineage>
</organism>
<reference evidence="1 2" key="1">
    <citation type="journal article" date="2015" name="Fungal Genet. Biol.">
        <title>Evolution of novel wood decay mechanisms in Agaricales revealed by the genome sequences of Fistulina hepatica and Cylindrobasidium torrendii.</title>
        <authorList>
            <person name="Floudas D."/>
            <person name="Held B.W."/>
            <person name="Riley R."/>
            <person name="Nagy L.G."/>
            <person name="Koehler G."/>
            <person name="Ransdell A.S."/>
            <person name="Younus H."/>
            <person name="Chow J."/>
            <person name="Chiniquy J."/>
            <person name="Lipzen A."/>
            <person name="Tritt A."/>
            <person name="Sun H."/>
            <person name="Haridas S."/>
            <person name="LaButti K."/>
            <person name="Ohm R.A."/>
            <person name="Kues U."/>
            <person name="Blanchette R.A."/>
            <person name="Grigoriev I.V."/>
            <person name="Minto R.E."/>
            <person name="Hibbett D.S."/>
        </authorList>
    </citation>
    <scope>NUCLEOTIDE SEQUENCE [LARGE SCALE GENOMIC DNA]</scope>
    <source>
        <strain evidence="1 2">ATCC 64428</strain>
    </source>
</reference>
<evidence type="ECO:0000313" key="2">
    <source>
        <dbReference type="Proteomes" id="UP000054144"/>
    </source>
</evidence>
<accession>A0A0D7AKQ0</accession>
<keyword evidence="2" id="KW-1185">Reference proteome</keyword>
<dbReference type="OrthoDB" id="5568181at2759"/>
<protein>
    <recommendedName>
        <fullName evidence="3">Mediator complex subunit 8</fullName>
    </recommendedName>
</protein>